<reference evidence="3" key="1">
    <citation type="submission" date="2020-06" db="EMBL/GenBank/DDBJ databases">
        <authorList>
            <person name="Li T."/>
            <person name="Hu X."/>
            <person name="Zhang T."/>
            <person name="Song X."/>
            <person name="Zhang H."/>
            <person name="Dai N."/>
            <person name="Sheng W."/>
            <person name="Hou X."/>
            <person name="Wei L."/>
        </authorList>
    </citation>
    <scope>NUCLEOTIDE SEQUENCE</scope>
    <source>
        <strain evidence="3">G02</strain>
        <tissue evidence="3">Leaf</tissue>
    </source>
</reference>
<sequence length="814" mass="90732">MPECTCGCACTCDLAKATATLVEQRQLIQFLMGLNDEYDNVRSQILVTEPLPSVNRAYSMILRVERQRQVHLDVTVRHDGAVMHAGNFEKRKEGNNFRRKGAVDKRSLKCEHCDKSGHDKSTCFKLHGVPDWYKELGDQKCKSNAGHRAYAIQEGTELKEVTKDNTTSVSDMVMELVRVLKQIPHDPIQVNHTGESADGSTKQVTQSGFVNLFGKIKLVDTLYVPSFRSNLIFVHKTCATSNIRFTFLSSHCILQDHLTKTIVAVAKQSRHLYILDKDSFNPSFISQFLSSHFSFVSQVVGSDLSLWHQKLGHPSHKSNSLSSTSTHMPIPLIPLSLDEDMPTSIPSANSSPLPTTTPGSSSLVPNTSSPISDPTLASTPAPLPLRTRTTKKPAWLFDFVCNHASNFSAAHMHFVAQLSILQEPKSYAQAQGHLEWDKAIAEELQALETNNTWEVTSLPAVQPGQVCKLKLSLYGLKQASRQWNQEFTSKLAAFGFTQSVHDHCLFIKTTTDGFLALLVYVDDILVMGPSESLIMEVKSYLDALFTIKDLGYVKHRNDYSSSVLTPLPLGIKLTSESGALFREPDKYLRLIGRLLYLGFTRPDISFAVQQLSQYLQRSTEQHWHAALHVVRYLKGTPTTGLFFPSSNTFQLTTYVDADWGACVDSRRSVTGYCVFLGSSLISWKTKKQNTVSRSSAEAEYRAMAAGVCELQWISFLLADFRIPVTTPIPFWCDNQAALHITANPVFHERTKHLDIDCHVVRDKYKDGFISPSFISSKLQLADIFTKSLSSPSFHSLLSKLGLLSVSQSQLEGGV</sequence>
<accession>A0AAW2SHH8</accession>
<dbReference type="SUPFAM" id="SSF56672">
    <property type="entry name" value="DNA/RNA polymerases"/>
    <property type="match status" value="1"/>
</dbReference>
<organism evidence="3">
    <name type="scientific">Sesamum radiatum</name>
    <name type="common">Black benniseed</name>
    <dbReference type="NCBI Taxonomy" id="300843"/>
    <lineage>
        <taxon>Eukaryota</taxon>
        <taxon>Viridiplantae</taxon>
        <taxon>Streptophyta</taxon>
        <taxon>Embryophyta</taxon>
        <taxon>Tracheophyta</taxon>
        <taxon>Spermatophyta</taxon>
        <taxon>Magnoliopsida</taxon>
        <taxon>eudicotyledons</taxon>
        <taxon>Gunneridae</taxon>
        <taxon>Pentapetalae</taxon>
        <taxon>asterids</taxon>
        <taxon>lamiids</taxon>
        <taxon>Lamiales</taxon>
        <taxon>Pedaliaceae</taxon>
        <taxon>Sesamum</taxon>
    </lineage>
</organism>
<dbReference type="CDD" id="cd09272">
    <property type="entry name" value="RNase_HI_RT_Ty1"/>
    <property type="match status" value="1"/>
</dbReference>
<dbReference type="InterPro" id="IPR013103">
    <property type="entry name" value="RVT_2"/>
</dbReference>
<evidence type="ECO:0000313" key="3">
    <source>
        <dbReference type="EMBL" id="KAL0392001.1"/>
    </source>
</evidence>
<feature type="domain" description="Reverse transcriptase Ty1/copia-type" evidence="2">
    <location>
        <begin position="462"/>
        <end position="554"/>
    </location>
</feature>
<reference evidence="3" key="2">
    <citation type="journal article" date="2024" name="Plant">
        <title>Genomic evolution and insights into agronomic trait innovations of Sesamum species.</title>
        <authorList>
            <person name="Miao H."/>
            <person name="Wang L."/>
            <person name="Qu L."/>
            <person name="Liu H."/>
            <person name="Sun Y."/>
            <person name="Le M."/>
            <person name="Wang Q."/>
            <person name="Wei S."/>
            <person name="Zheng Y."/>
            <person name="Lin W."/>
            <person name="Duan Y."/>
            <person name="Cao H."/>
            <person name="Xiong S."/>
            <person name="Wang X."/>
            <person name="Wei L."/>
            <person name="Li C."/>
            <person name="Ma Q."/>
            <person name="Ju M."/>
            <person name="Zhao R."/>
            <person name="Li G."/>
            <person name="Mu C."/>
            <person name="Tian Q."/>
            <person name="Mei H."/>
            <person name="Zhang T."/>
            <person name="Gao T."/>
            <person name="Zhang H."/>
        </authorList>
    </citation>
    <scope>NUCLEOTIDE SEQUENCE</scope>
    <source>
        <strain evidence="3">G02</strain>
    </source>
</reference>
<dbReference type="Pfam" id="PF07727">
    <property type="entry name" value="RVT_2"/>
    <property type="match status" value="1"/>
</dbReference>
<dbReference type="PANTHER" id="PTHR11439">
    <property type="entry name" value="GAG-POL-RELATED RETROTRANSPOSON"/>
    <property type="match status" value="1"/>
</dbReference>
<evidence type="ECO:0000259" key="2">
    <source>
        <dbReference type="Pfam" id="PF07727"/>
    </source>
</evidence>
<gene>
    <name evidence="3" type="ORF">Sradi_2422900</name>
</gene>
<feature type="compositionally biased region" description="Low complexity" evidence="1">
    <location>
        <begin position="350"/>
        <end position="363"/>
    </location>
</feature>
<feature type="region of interest" description="Disordered" evidence="1">
    <location>
        <begin position="341"/>
        <end position="384"/>
    </location>
</feature>
<dbReference type="InterPro" id="IPR043502">
    <property type="entry name" value="DNA/RNA_pol_sf"/>
</dbReference>
<name>A0AAW2SHH8_SESRA</name>
<proteinExistence type="predicted"/>
<evidence type="ECO:0000256" key="1">
    <source>
        <dbReference type="SAM" id="MobiDB-lite"/>
    </source>
</evidence>
<protein>
    <submittedName>
        <fullName evidence="3">Retrovirus-related Pol polyprotein from transposon RE1</fullName>
    </submittedName>
</protein>
<comment type="caution">
    <text evidence="3">The sequence shown here is derived from an EMBL/GenBank/DDBJ whole genome shotgun (WGS) entry which is preliminary data.</text>
</comment>
<dbReference type="EMBL" id="JACGWJ010000010">
    <property type="protein sequence ID" value="KAL0392001.1"/>
    <property type="molecule type" value="Genomic_DNA"/>
</dbReference>
<dbReference type="PANTHER" id="PTHR11439:SF465">
    <property type="entry name" value="REVERSE TRANSCRIPTASE TY1_COPIA-TYPE DOMAIN-CONTAINING PROTEIN"/>
    <property type="match status" value="1"/>
</dbReference>
<dbReference type="AlphaFoldDB" id="A0AAW2SHH8"/>
<feature type="compositionally biased region" description="Low complexity" evidence="1">
    <location>
        <begin position="374"/>
        <end position="384"/>
    </location>
</feature>